<evidence type="ECO:0000313" key="4">
    <source>
        <dbReference type="Proteomes" id="UP000609879"/>
    </source>
</evidence>
<name>A0ABQ3YEV4_9ACTN</name>
<dbReference type="RefSeq" id="WP_203773513.1">
    <property type="nucleotide sequence ID" value="NZ_BAAABO010000038.1"/>
</dbReference>
<reference evidence="3 4" key="1">
    <citation type="submission" date="2021-01" db="EMBL/GenBank/DDBJ databases">
        <title>Whole genome shotgun sequence of Actinoplanes deccanensis NBRC 13994.</title>
        <authorList>
            <person name="Komaki H."/>
            <person name="Tamura T."/>
        </authorList>
    </citation>
    <scope>NUCLEOTIDE SEQUENCE [LARGE SCALE GENOMIC DNA]</scope>
    <source>
        <strain evidence="3 4">NBRC 13994</strain>
    </source>
</reference>
<evidence type="ECO:0000313" key="3">
    <source>
        <dbReference type="EMBL" id="GID78528.1"/>
    </source>
</evidence>
<proteinExistence type="predicted"/>
<feature type="coiled-coil region" evidence="1">
    <location>
        <begin position="64"/>
        <end position="94"/>
    </location>
</feature>
<evidence type="ECO:0000256" key="2">
    <source>
        <dbReference type="SAM" id="MobiDB-lite"/>
    </source>
</evidence>
<feature type="region of interest" description="Disordered" evidence="2">
    <location>
        <begin position="1"/>
        <end position="23"/>
    </location>
</feature>
<dbReference type="Proteomes" id="UP000609879">
    <property type="component" value="Unassembled WGS sequence"/>
</dbReference>
<protein>
    <submittedName>
        <fullName evidence="3">Uncharacterized protein</fullName>
    </submittedName>
</protein>
<keyword evidence="1" id="KW-0175">Coiled coil</keyword>
<gene>
    <name evidence="3" type="ORF">Ade02nite_71690</name>
</gene>
<dbReference type="EMBL" id="BOMI01000146">
    <property type="protein sequence ID" value="GID78528.1"/>
    <property type="molecule type" value="Genomic_DNA"/>
</dbReference>
<organism evidence="3 4">
    <name type="scientific">Paractinoplanes deccanensis</name>
    <dbReference type="NCBI Taxonomy" id="113561"/>
    <lineage>
        <taxon>Bacteria</taxon>
        <taxon>Bacillati</taxon>
        <taxon>Actinomycetota</taxon>
        <taxon>Actinomycetes</taxon>
        <taxon>Micromonosporales</taxon>
        <taxon>Micromonosporaceae</taxon>
        <taxon>Paractinoplanes</taxon>
    </lineage>
</organism>
<sequence>MSPSGVAPTWRSESYFDNDSDPPDITAAVEKCAATAEQSEEELSKHSVALCRAATRLEVERTDNQALIDARQQLREAATAVERACELLQDAQANSTTFLSGR</sequence>
<comment type="caution">
    <text evidence="3">The sequence shown here is derived from an EMBL/GenBank/DDBJ whole genome shotgun (WGS) entry which is preliminary data.</text>
</comment>
<accession>A0ABQ3YEV4</accession>
<evidence type="ECO:0000256" key="1">
    <source>
        <dbReference type="SAM" id="Coils"/>
    </source>
</evidence>
<keyword evidence="4" id="KW-1185">Reference proteome</keyword>